<dbReference type="RefSeq" id="WP_208976803.1">
    <property type="nucleotide sequence ID" value="NZ_FOWE01000009.1"/>
</dbReference>
<dbReference type="Proteomes" id="UP000183642">
    <property type="component" value="Unassembled WGS sequence"/>
</dbReference>
<name>A0A1I5HJ13_9ACTN</name>
<sequence length="255" mass="27902">MVTSPVPAAARRVRREWEVLTATGERPHAFDVAMVGDLPEPARRWLTHAIAPGTPLWESVVLTMRGEIRLGTWRPFTARQVLAPPRGFVWAATARLFGLPVTGFDRYSSGTGQMDWRLGGLVPVMTATGPDVTRSAAGRLAGEMALLPTTFRAAAWAPGADADRTVVTWRIGEQDESAELQVGPDGRLLGVTMQRWGNPDGVPFGRHPFGVAIEEEHTFAGVTIGCVLRAGWWWGTDRQAEGEFFRARITGADFR</sequence>
<dbReference type="EMBL" id="FOWE01000009">
    <property type="protein sequence ID" value="SFO48223.1"/>
    <property type="molecule type" value="Genomic_DNA"/>
</dbReference>
<keyword evidence="2" id="KW-1185">Reference proteome</keyword>
<dbReference type="AlphaFoldDB" id="A0A1I5HJ13"/>
<dbReference type="Pfam" id="PF20181">
    <property type="entry name" value="DUF6544"/>
    <property type="match status" value="1"/>
</dbReference>
<proteinExistence type="predicted"/>
<gene>
    <name evidence="1" type="ORF">SAMN05660359_03784</name>
</gene>
<reference evidence="2" key="1">
    <citation type="submission" date="2016-10" db="EMBL/GenBank/DDBJ databases">
        <authorList>
            <person name="Varghese N."/>
            <person name="Submissions S."/>
        </authorList>
    </citation>
    <scope>NUCLEOTIDE SEQUENCE [LARGE SCALE GENOMIC DNA]</scope>
    <source>
        <strain evidence="2">DSM 43161</strain>
    </source>
</reference>
<evidence type="ECO:0000313" key="1">
    <source>
        <dbReference type="EMBL" id="SFO48223.1"/>
    </source>
</evidence>
<protein>
    <submittedName>
        <fullName evidence="1">Uncharacterized protein</fullName>
    </submittedName>
</protein>
<organism evidence="1 2">
    <name type="scientific">Geodermatophilus obscurus</name>
    <dbReference type="NCBI Taxonomy" id="1861"/>
    <lineage>
        <taxon>Bacteria</taxon>
        <taxon>Bacillati</taxon>
        <taxon>Actinomycetota</taxon>
        <taxon>Actinomycetes</taxon>
        <taxon>Geodermatophilales</taxon>
        <taxon>Geodermatophilaceae</taxon>
        <taxon>Geodermatophilus</taxon>
    </lineage>
</organism>
<accession>A0A1I5HJ13</accession>
<evidence type="ECO:0000313" key="2">
    <source>
        <dbReference type="Proteomes" id="UP000183642"/>
    </source>
</evidence>
<dbReference type="InterPro" id="IPR046674">
    <property type="entry name" value="DUF6544"/>
</dbReference>